<feature type="signal peptide" evidence="1">
    <location>
        <begin position="1"/>
        <end position="32"/>
    </location>
</feature>
<name>A0A915EU10_9BILA</name>
<protein>
    <submittedName>
        <fullName evidence="3">Uncharacterized protein</fullName>
    </submittedName>
</protein>
<evidence type="ECO:0000313" key="2">
    <source>
        <dbReference type="Proteomes" id="UP000887574"/>
    </source>
</evidence>
<keyword evidence="2" id="KW-1185">Reference proteome</keyword>
<organism evidence="2 3">
    <name type="scientific">Ditylenchus dipsaci</name>
    <dbReference type="NCBI Taxonomy" id="166011"/>
    <lineage>
        <taxon>Eukaryota</taxon>
        <taxon>Metazoa</taxon>
        <taxon>Ecdysozoa</taxon>
        <taxon>Nematoda</taxon>
        <taxon>Chromadorea</taxon>
        <taxon>Rhabditida</taxon>
        <taxon>Tylenchina</taxon>
        <taxon>Tylenchomorpha</taxon>
        <taxon>Sphaerularioidea</taxon>
        <taxon>Anguinidae</taxon>
        <taxon>Anguininae</taxon>
        <taxon>Ditylenchus</taxon>
    </lineage>
</organism>
<reference evidence="3" key="1">
    <citation type="submission" date="2022-11" db="UniProtKB">
        <authorList>
            <consortium name="WormBaseParasite"/>
        </authorList>
    </citation>
    <scope>IDENTIFICATION</scope>
</reference>
<dbReference type="AlphaFoldDB" id="A0A915EU10"/>
<dbReference type="Proteomes" id="UP000887574">
    <property type="component" value="Unplaced"/>
</dbReference>
<accession>A0A915EU10</accession>
<keyword evidence="1" id="KW-0732">Signal</keyword>
<proteinExistence type="predicted"/>
<evidence type="ECO:0000313" key="3">
    <source>
        <dbReference type="WBParaSite" id="jg9514"/>
    </source>
</evidence>
<sequence>MSNTSQLSQKALYTGFLLALLAVGEMPSTENGAPGELAEWACLSLVLAASTGHSLVSCWSNTSQLSQ</sequence>
<feature type="chain" id="PRO_5036719259" evidence="1">
    <location>
        <begin position="33"/>
        <end position="67"/>
    </location>
</feature>
<evidence type="ECO:0000256" key="1">
    <source>
        <dbReference type="SAM" id="SignalP"/>
    </source>
</evidence>
<dbReference type="WBParaSite" id="jg9514">
    <property type="protein sequence ID" value="jg9514"/>
    <property type="gene ID" value="jg9514"/>
</dbReference>